<dbReference type="InterPro" id="IPR036866">
    <property type="entry name" value="RibonucZ/Hydroxyglut_hydro"/>
</dbReference>
<dbReference type="AlphaFoldDB" id="A0A917Q4F7"/>
<organism evidence="4 5">
    <name type="scientific">Salinarimonas ramus</name>
    <dbReference type="NCBI Taxonomy" id="690164"/>
    <lineage>
        <taxon>Bacteria</taxon>
        <taxon>Pseudomonadati</taxon>
        <taxon>Pseudomonadota</taxon>
        <taxon>Alphaproteobacteria</taxon>
        <taxon>Hyphomicrobiales</taxon>
        <taxon>Salinarimonadaceae</taxon>
        <taxon>Salinarimonas</taxon>
    </lineage>
</organism>
<evidence type="ECO:0000313" key="4">
    <source>
        <dbReference type="EMBL" id="GGK22490.1"/>
    </source>
</evidence>
<comment type="caution">
    <text evidence="4">The sequence shown here is derived from an EMBL/GenBank/DDBJ whole genome shotgun (WGS) entry which is preliminary data.</text>
</comment>
<dbReference type="RefSeq" id="WP_188909525.1">
    <property type="nucleotide sequence ID" value="NZ_BMMF01000002.1"/>
</dbReference>
<dbReference type="Proteomes" id="UP000600449">
    <property type="component" value="Unassembled WGS sequence"/>
</dbReference>
<gene>
    <name evidence="4" type="ORF">GCM10011322_06440</name>
</gene>
<dbReference type="HAMAP" id="MF_00457">
    <property type="entry name" value="UPF0173"/>
    <property type="match status" value="1"/>
</dbReference>
<accession>A0A917Q4F7</accession>
<feature type="domain" description="Metallo-beta-lactamase" evidence="3">
    <location>
        <begin position="7"/>
        <end position="197"/>
    </location>
</feature>
<keyword evidence="5" id="KW-1185">Reference proteome</keyword>
<dbReference type="InterPro" id="IPR022877">
    <property type="entry name" value="UPF0173"/>
</dbReference>
<evidence type="ECO:0000259" key="3">
    <source>
        <dbReference type="SMART" id="SM00849"/>
    </source>
</evidence>
<sequence>MKIIWFGHSAFRLEFEDAVVLIDPFLTGNPGFEGDVAQASAGVTHVLVTHAHGDHVGDTLAIAEESGATVVTNYDLCMYLATQGLANFSPMNIGGTVDVGGFEVSMVRADHSAGLVEQGVTFPLGSAAGLIVKAPGEPVVYHMGDTDIFSDMALIAELHEPDVVMVPVGDRFTMGAKSAALAMKRYFPKAKAAIPCHYGSFPIIDQTADAFVAQMQGSDIQVIVPHKGMPVRIGE</sequence>
<evidence type="ECO:0000313" key="5">
    <source>
        <dbReference type="Proteomes" id="UP000600449"/>
    </source>
</evidence>
<dbReference type="Pfam" id="PF13483">
    <property type="entry name" value="Lactamase_B_3"/>
    <property type="match status" value="1"/>
</dbReference>
<dbReference type="SUPFAM" id="SSF56281">
    <property type="entry name" value="Metallo-hydrolase/oxidoreductase"/>
    <property type="match status" value="1"/>
</dbReference>
<dbReference type="EMBL" id="BMMF01000002">
    <property type="protein sequence ID" value="GGK22490.1"/>
    <property type="molecule type" value="Genomic_DNA"/>
</dbReference>
<dbReference type="NCBIfam" id="NF001911">
    <property type="entry name" value="PRK00685.1"/>
    <property type="match status" value="1"/>
</dbReference>
<dbReference type="SMART" id="SM00849">
    <property type="entry name" value="Lactamase_B"/>
    <property type="match status" value="1"/>
</dbReference>
<name>A0A917Q4F7_9HYPH</name>
<dbReference type="GO" id="GO:0016787">
    <property type="term" value="F:hydrolase activity"/>
    <property type="evidence" value="ECO:0007669"/>
    <property type="project" value="UniProtKB-UniRule"/>
</dbReference>
<dbReference type="PANTHER" id="PTHR43546">
    <property type="entry name" value="UPF0173 METAL-DEPENDENT HYDROLASE MJ1163-RELATED"/>
    <property type="match status" value="1"/>
</dbReference>
<evidence type="ECO:0000256" key="1">
    <source>
        <dbReference type="ARBA" id="ARBA00022801"/>
    </source>
</evidence>
<comment type="similarity">
    <text evidence="2">Belongs to the UPF0173 family.</text>
</comment>
<dbReference type="PANTHER" id="PTHR43546:SF3">
    <property type="entry name" value="UPF0173 METAL-DEPENDENT HYDROLASE MJ1163"/>
    <property type="match status" value="1"/>
</dbReference>
<reference evidence="4 5" key="1">
    <citation type="journal article" date="2014" name="Int. J. Syst. Evol. Microbiol.">
        <title>Complete genome sequence of Corynebacterium casei LMG S-19264T (=DSM 44701T), isolated from a smear-ripened cheese.</title>
        <authorList>
            <consortium name="US DOE Joint Genome Institute (JGI-PGF)"/>
            <person name="Walter F."/>
            <person name="Albersmeier A."/>
            <person name="Kalinowski J."/>
            <person name="Ruckert C."/>
        </authorList>
    </citation>
    <scope>NUCLEOTIDE SEQUENCE [LARGE SCALE GENOMIC DNA]</scope>
    <source>
        <strain evidence="4 5">CGMCC 1.9161</strain>
    </source>
</reference>
<protein>
    <recommendedName>
        <fullName evidence="2">UPF0173 metal-dependent hydrolase GCM10011322_06440</fullName>
    </recommendedName>
</protein>
<keyword evidence="1 2" id="KW-0378">Hydrolase</keyword>
<dbReference type="InterPro" id="IPR050114">
    <property type="entry name" value="UPF0173_UPF0282_UlaG_hydrolase"/>
</dbReference>
<dbReference type="Gene3D" id="3.60.15.10">
    <property type="entry name" value="Ribonuclease Z/Hydroxyacylglutathione hydrolase-like"/>
    <property type="match status" value="1"/>
</dbReference>
<dbReference type="InterPro" id="IPR001279">
    <property type="entry name" value="Metallo-B-lactamas"/>
</dbReference>
<proteinExistence type="inferred from homology"/>
<evidence type="ECO:0000256" key="2">
    <source>
        <dbReference type="HAMAP-Rule" id="MF_00457"/>
    </source>
</evidence>